<evidence type="ECO:0000313" key="2">
    <source>
        <dbReference type="WBParaSite" id="Pan_g2323.t1"/>
    </source>
</evidence>
<proteinExistence type="predicted"/>
<dbReference type="Proteomes" id="UP000492821">
    <property type="component" value="Unassembled WGS sequence"/>
</dbReference>
<evidence type="ECO:0000313" key="1">
    <source>
        <dbReference type="Proteomes" id="UP000492821"/>
    </source>
</evidence>
<reference evidence="1" key="1">
    <citation type="journal article" date="2013" name="Genetics">
        <title>The draft genome and transcriptome of Panagrellus redivivus are shaped by the harsh demands of a free-living lifestyle.</title>
        <authorList>
            <person name="Srinivasan J."/>
            <person name="Dillman A.R."/>
            <person name="Macchietto M.G."/>
            <person name="Heikkinen L."/>
            <person name="Lakso M."/>
            <person name="Fracchia K.M."/>
            <person name="Antoshechkin I."/>
            <person name="Mortazavi A."/>
            <person name="Wong G."/>
            <person name="Sternberg P.W."/>
        </authorList>
    </citation>
    <scope>NUCLEOTIDE SEQUENCE [LARGE SCALE GENOMIC DNA]</scope>
    <source>
        <strain evidence="1">MT8872</strain>
    </source>
</reference>
<dbReference type="AlphaFoldDB" id="A0A7E4ZXA9"/>
<name>A0A7E4ZXA9_PANRE</name>
<organism evidence="1 2">
    <name type="scientific">Panagrellus redivivus</name>
    <name type="common">Microworm</name>
    <dbReference type="NCBI Taxonomy" id="6233"/>
    <lineage>
        <taxon>Eukaryota</taxon>
        <taxon>Metazoa</taxon>
        <taxon>Ecdysozoa</taxon>
        <taxon>Nematoda</taxon>
        <taxon>Chromadorea</taxon>
        <taxon>Rhabditida</taxon>
        <taxon>Tylenchina</taxon>
        <taxon>Panagrolaimomorpha</taxon>
        <taxon>Panagrolaimoidea</taxon>
        <taxon>Panagrolaimidae</taxon>
        <taxon>Panagrellus</taxon>
    </lineage>
</organism>
<protein>
    <submittedName>
        <fullName evidence="2">OrfB_Zn_ribbon domain-containing protein</fullName>
    </submittedName>
</protein>
<dbReference type="WBParaSite" id="Pan_g2323.t1">
    <property type="protein sequence ID" value="Pan_g2323.t1"/>
    <property type="gene ID" value="Pan_g2323"/>
</dbReference>
<sequence>MFRNVLYETYIVDCNGLAYAYNSYKENDSRPKCTLCGKNSLRDKALCKICSDAETIVNEQQKVMLCLLATMATTQIILLKNPICQVRIITI</sequence>
<reference evidence="2" key="2">
    <citation type="submission" date="2020-10" db="UniProtKB">
        <authorList>
            <consortium name="WormBaseParasite"/>
        </authorList>
    </citation>
    <scope>IDENTIFICATION</scope>
</reference>
<keyword evidence="1" id="KW-1185">Reference proteome</keyword>
<accession>A0A7E4ZXA9</accession>